<accession>A0ABS4GBE8</accession>
<evidence type="ECO:0000313" key="3">
    <source>
        <dbReference type="Proteomes" id="UP001519342"/>
    </source>
</evidence>
<organism evidence="2 3">
    <name type="scientific">Sedimentibacter acidaminivorans</name>
    <dbReference type="NCBI Taxonomy" id="913099"/>
    <lineage>
        <taxon>Bacteria</taxon>
        <taxon>Bacillati</taxon>
        <taxon>Bacillota</taxon>
        <taxon>Tissierellia</taxon>
        <taxon>Sedimentibacter</taxon>
    </lineage>
</organism>
<feature type="domain" description="Putative Se/S carrier protein-like" evidence="1">
    <location>
        <begin position="4"/>
        <end position="63"/>
    </location>
</feature>
<gene>
    <name evidence="2" type="ORF">J2Z76_000853</name>
</gene>
<evidence type="ECO:0000259" key="1">
    <source>
        <dbReference type="Pfam" id="PF11823"/>
    </source>
</evidence>
<dbReference type="EMBL" id="JAGGKS010000002">
    <property type="protein sequence ID" value="MBP1924996.1"/>
    <property type="molecule type" value="Genomic_DNA"/>
</dbReference>
<evidence type="ECO:0000313" key="2">
    <source>
        <dbReference type="EMBL" id="MBP1924996.1"/>
    </source>
</evidence>
<dbReference type="Proteomes" id="UP001519342">
    <property type="component" value="Unassembled WGS sequence"/>
</dbReference>
<protein>
    <recommendedName>
        <fullName evidence="1">Putative Se/S carrier protein-like domain-containing protein</fullName>
    </recommendedName>
</protein>
<sequence length="90" mass="10430">MEIYIITFKQGNYTIAAFSRLENMGFKDIKLSSVPFSIKSECDLCIRTNNYEMLKSILRECRGKYPINNVYSSIKVNGTYVYKLLPITID</sequence>
<reference evidence="2 3" key="1">
    <citation type="submission" date="2021-03" db="EMBL/GenBank/DDBJ databases">
        <title>Genomic Encyclopedia of Type Strains, Phase IV (KMG-IV): sequencing the most valuable type-strain genomes for metagenomic binning, comparative biology and taxonomic classification.</title>
        <authorList>
            <person name="Goeker M."/>
        </authorList>
    </citation>
    <scope>NUCLEOTIDE SEQUENCE [LARGE SCALE GENOMIC DNA]</scope>
    <source>
        <strain evidence="2 3">DSM 24004</strain>
    </source>
</reference>
<dbReference type="InterPro" id="IPR021778">
    <property type="entry name" value="Se/S_carrier-like"/>
</dbReference>
<comment type="caution">
    <text evidence="2">The sequence shown here is derived from an EMBL/GenBank/DDBJ whole genome shotgun (WGS) entry which is preliminary data.</text>
</comment>
<proteinExistence type="predicted"/>
<dbReference type="Pfam" id="PF11823">
    <property type="entry name" value="Se_S_carrier"/>
    <property type="match status" value="1"/>
</dbReference>
<dbReference type="RefSeq" id="WP_209510752.1">
    <property type="nucleotide sequence ID" value="NZ_JAGGKS010000002.1"/>
</dbReference>
<name>A0ABS4GBE8_9FIRM</name>
<keyword evidence="3" id="KW-1185">Reference proteome</keyword>